<dbReference type="Pfam" id="PF00881">
    <property type="entry name" value="Nitroreductase"/>
    <property type="match status" value="1"/>
</dbReference>
<proteinExistence type="predicted"/>
<keyword evidence="3" id="KW-0521">NADP</keyword>
<evidence type="ECO:0000313" key="7">
    <source>
        <dbReference type="Proteomes" id="UP000282515"/>
    </source>
</evidence>
<keyword evidence="2" id="KW-0288">FMN</keyword>
<organism evidence="6 7">
    <name type="scientific">Aeromicrobium phragmitis</name>
    <dbReference type="NCBI Taxonomy" id="2478914"/>
    <lineage>
        <taxon>Bacteria</taxon>
        <taxon>Bacillati</taxon>
        <taxon>Actinomycetota</taxon>
        <taxon>Actinomycetes</taxon>
        <taxon>Propionibacteriales</taxon>
        <taxon>Nocardioidaceae</taxon>
        <taxon>Aeromicrobium</taxon>
    </lineage>
</organism>
<dbReference type="Proteomes" id="UP000282515">
    <property type="component" value="Unassembled WGS sequence"/>
</dbReference>
<name>A0A3L8PI24_9ACTN</name>
<evidence type="ECO:0000313" key="6">
    <source>
        <dbReference type="EMBL" id="RLV54976.1"/>
    </source>
</evidence>
<evidence type="ECO:0000256" key="1">
    <source>
        <dbReference type="ARBA" id="ARBA00022630"/>
    </source>
</evidence>
<dbReference type="RefSeq" id="WP_121795252.1">
    <property type="nucleotide sequence ID" value="NZ_RDBF01000012.1"/>
</dbReference>
<protein>
    <submittedName>
        <fullName evidence="6">Malonic semialdehyde reductase</fullName>
    </submittedName>
</protein>
<dbReference type="CDD" id="cd02148">
    <property type="entry name" value="RutE-like"/>
    <property type="match status" value="1"/>
</dbReference>
<dbReference type="InterPro" id="IPR000415">
    <property type="entry name" value="Nitroreductase-like"/>
</dbReference>
<evidence type="ECO:0000256" key="4">
    <source>
        <dbReference type="ARBA" id="ARBA00023002"/>
    </source>
</evidence>
<feature type="domain" description="Nitroreductase" evidence="5">
    <location>
        <begin position="29"/>
        <end position="180"/>
    </location>
</feature>
<dbReference type="EMBL" id="RDBF01000012">
    <property type="protein sequence ID" value="RLV54976.1"/>
    <property type="molecule type" value="Genomic_DNA"/>
</dbReference>
<dbReference type="OrthoDB" id="9784375at2"/>
<dbReference type="NCBIfam" id="NF003768">
    <property type="entry name" value="PRK05365.1"/>
    <property type="match status" value="1"/>
</dbReference>
<keyword evidence="4" id="KW-0560">Oxidoreductase</keyword>
<evidence type="ECO:0000256" key="2">
    <source>
        <dbReference type="ARBA" id="ARBA00022643"/>
    </source>
</evidence>
<gene>
    <name evidence="6" type="ORF">D9V41_14285</name>
</gene>
<comment type="caution">
    <text evidence="6">The sequence shown here is derived from an EMBL/GenBank/DDBJ whole genome shotgun (WGS) entry which is preliminary data.</text>
</comment>
<dbReference type="PANTHER" id="PTHR43543">
    <property type="entry name" value="MALONIC SEMIALDEHYDE REDUCTASE RUTE-RELATED"/>
    <property type="match status" value="1"/>
</dbReference>
<keyword evidence="1" id="KW-0285">Flavoprotein</keyword>
<dbReference type="SUPFAM" id="SSF55469">
    <property type="entry name" value="FMN-dependent nitroreductase-like"/>
    <property type="match status" value="1"/>
</dbReference>
<dbReference type="InterPro" id="IPR023936">
    <property type="entry name" value="RutE-like"/>
</dbReference>
<dbReference type="InterPro" id="IPR029479">
    <property type="entry name" value="Nitroreductase"/>
</dbReference>
<accession>A0A3L8PI24</accession>
<dbReference type="GO" id="GO:0016491">
    <property type="term" value="F:oxidoreductase activity"/>
    <property type="evidence" value="ECO:0007669"/>
    <property type="project" value="UniProtKB-KW"/>
</dbReference>
<dbReference type="InterPro" id="IPR050461">
    <property type="entry name" value="Nitroreductase_HadB/RutE"/>
</dbReference>
<keyword evidence="7" id="KW-1185">Reference proteome</keyword>
<dbReference type="AlphaFoldDB" id="A0A3L8PI24"/>
<dbReference type="PANTHER" id="PTHR43543:SF1">
    <property type="entry name" value="MALONIC SEMIALDEHYDE REDUCTASE RUTE-RELATED"/>
    <property type="match status" value="1"/>
</dbReference>
<evidence type="ECO:0000259" key="5">
    <source>
        <dbReference type="Pfam" id="PF00881"/>
    </source>
</evidence>
<dbReference type="Gene3D" id="3.40.109.10">
    <property type="entry name" value="NADH Oxidase"/>
    <property type="match status" value="1"/>
</dbReference>
<evidence type="ECO:0000256" key="3">
    <source>
        <dbReference type="ARBA" id="ARBA00022857"/>
    </source>
</evidence>
<sequence>MTSATLDHLTRLDEQALDTLFREGRTANSFIDEPVPAETLREIYEIAKFGPTAANSQPLRTVFLTTDESKQRLLPLMSEGNRHKTATAPVVAILAADADFNERMPEVFPHAPESKNWFGDLESRRRVAEFNAGLQVAYLIMAVRAVGLAAGPMNGFDHDAVDAEFFAGTNLHSVVVMNIGKPGESPWFDRLPRLAYEDAVTVL</sequence>
<reference evidence="6 7" key="1">
    <citation type="submission" date="2018-10" db="EMBL/GenBank/DDBJ databases">
        <title>Aeromicrobium sp. 9W16Y-2 whole genome shotgun sequence.</title>
        <authorList>
            <person name="Li F."/>
        </authorList>
    </citation>
    <scope>NUCLEOTIDE SEQUENCE [LARGE SCALE GENOMIC DNA]</scope>
    <source>
        <strain evidence="6 7">9W16Y-2</strain>
    </source>
</reference>